<dbReference type="Pfam" id="PF04307">
    <property type="entry name" value="YdjM"/>
    <property type="match status" value="1"/>
</dbReference>
<sequence length="151" mass="16925">MDPIEHASIPAIAYLSFSNPDPINLMMFILGSVFPDFDVFAKEHRSYLHSLFFLVPLALLSTLLPWLKMFAVGVAFHLALDAFSGVVPFLYPWKRKGYGLELIVKMKDSQISISARIVSGYPTPKIERTLKLNRSIPLGLLTLALIIKSFS</sequence>
<evidence type="ECO:0000313" key="2">
    <source>
        <dbReference type="EMBL" id="ASJ15852.1"/>
    </source>
</evidence>
<dbReference type="GeneID" id="33321219"/>
<protein>
    <recommendedName>
        <fullName evidence="6">Metal-dependent hydrolase</fullName>
    </recommendedName>
</protein>
<dbReference type="KEGG" id="tch:CHITON_0312"/>
<reference evidence="4" key="2">
    <citation type="submission" date="2016-01" db="EMBL/GenBank/DDBJ databases">
        <authorList>
            <person name="Vorgias C.E."/>
        </authorList>
    </citation>
    <scope>NUCLEOTIDE SEQUENCE [LARGE SCALE GENOMIC DNA]</scope>
</reference>
<keyword evidence="1" id="KW-0812">Transmembrane</keyword>
<dbReference type="InterPro" id="IPR007404">
    <property type="entry name" value="YdjM-like"/>
</dbReference>
<proteinExistence type="predicted"/>
<dbReference type="OrthoDB" id="199847at2157"/>
<evidence type="ECO:0000313" key="3">
    <source>
        <dbReference type="EMBL" id="CUX77091.1"/>
    </source>
</evidence>
<keyword evidence="1" id="KW-1133">Transmembrane helix</keyword>
<evidence type="ECO:0000313" key="5">
    <source>
        <dbReference type="Proteomes" id="UP000250189"/>
    </source>
</evidence>
<feature type="transmembrane region" description="Helical" evidence="1">
    <location>
        <begin position="47"/>
        <end position="64"/>
    </location>
</feature>
<reference evidence="3" key="1">
    <citation type="submission" date="2016-01" db="EMBL/GenBank/DDBJ databases">
        <authorList>
            <person name="Oliw E.H."/>
        </authorList>
    </citation>
    <scope>NUCLEOTIDE SEQUENCE</scope>
    <source>
        <strain evidence="3">1</strain>
    </source>
</reference>
<dbReference type="Proteomes" id="UP000093069">
    <property type="component" value="Chromosome I"/>
</dbReference>
<dbReference type="RefSeq" id="WP_068576101.1">
    <property type="nucleotide sequence ID" value="NZ_CP015193.1"/>
</dbReference>
<keyword evidence="1" id="KW-0472">Membrane</keyword>
<dbReference type="Proteomes" id="UP000250189">
    <property type="component" value="Chromosome"/>
</dbReference>
<name>A0A160VTZ4_9EURY</name>
<organism evidence="3 4">
    <name type="scientific">Thermococcus chitonophagus</name>
    <dbReference type="NCBI Taxonomy" id="54262"/>
    <lineage>
        <taxon>Archaea</taxon>
        <taxon>Methanobacteriati</taxon>
        <taxon>Methanobacteriota</taxon>
        <taxon>Thermococci</taxon>
        <taxon>Thermococcales</taxon>
        <taxon>Thermococcaceae</taxon>
        <taxon>Thermococcus</taxon>
    </lineage>
</organism>
<evidence type="ECO:0000313" key="4">
    <source>
        <dbReference type="Proteomes" id="UP000093069"/>
    </source>
</evidence>
<dbReference type="EMBL" id="LN999010">
    <property type="protein sequence ID" value="CUX77091.1"/>
    <property type="molecule type" value="Genomic_DNA"/>
</dbReference>
<dbReference type="AlphaFoldDB" id="A0A160VTZ4"/>
<evidence type="ECO:0008006" key="6">
    <source>
        <dbReference type="Google" id="ProtNLM"/>
    </source>
</evidence>
<accession>A0A160VTZ4</accession>
<reference evidence="2 5" key="3">
    <citation type="submission" date="2016-04" db="EMBL/GenBank/DDBJ databases">
        <title>Complete genome sequence of Thermococcus chitonophagus type strain GC74.</title>
        <authorList>
            <person name="Oger P.M."/>
        </authorList>
    </citation>
    <scope>NUCLEOTIDE SEQUENCE [LARGE SCALE GENOMIC DNA]</scope>
    <source>
        <strain evidence="2 5">GC74</strain>
    </source>
</reference>
<feature type="transmembrane region" description="Helical" evidence="1">
    <location>
        <begin position="70"/>
        <end position="91"/>
    </location>
</feature>
<keyword evidence="5" id="KW-1185">Reference proteome</keyword>
<dbReference type="EMBL" id="CP015193">
    <property type="protein sequence ID" value="ASJ15852.1"/>
    <property type="molecule type" value="Genomic_DNA"/>
</dbReference>
<dbReference type="STRING" id="54262.CHITON_0312"/>
<gene>
    <name evidence="2" type="ORF">A3L04_01565</name>
    <name evidence="3" type="ORF">CHITON_0312</name>
</gene>
<evidence type="ECO:0000256" key="1">
    <source>
        <dbReference type="SAM" id="Phobius"/>
    </source>
</evidence>